<keyword evidence="6" id="KW-1185">Reference proteome</keyword>
<organism evidence="5 6">
    <name type="scientific">Kingella oralis ATCC 51147</name>
    <dbReference type="NCBI Taxonomy" id="629741"/>
    <lineage>
        <taxon>Bacteria</taxon>
        <taxon>Pseudomonadati</taxon>
        <taxon>Pseudomonadota</taxon>
        <taxon>Betaproteobacteria</taxon>
        <taxon>Neisseriales</taxon>
        <taxon>Neisseriaceae</taxon>
        <taxon>Kingella</taxon>
    </lineage>
</organism>
<evidence type="ECO:0000256" key="2">
    <source>
        <dbReference type="ARBA" id="ARBA00022525"/>
    </source>
</evidence>
<accession>C4GH09</accession>
<keyword evidence="2" id="KW-0964">Secreted</keyword>
<dbReference type="InterPro" id="IPR011049">
    <property type="entry name" value="Serralysin-like_metalloprot_C"/>
</dbReference>
<evidence type="ECO:0000313" key="5">
    <source>
        <dbReference type="EMBL" id="EEP69514.1"/>
    </source>
</evidence>
<evidence type="ECO:0000256" key="3">
    <source>
        <dbReference type="ARBA" id="ARBA00022837"/>
    </source>
</evidence>
<evidence type="ECO:0000313" key="6">
    <source>
        <dbReference type="Proteomes" id="UP000003009"/>
    </source>
</evidence>
<evidence type="ECO:0000256" key="1">
    <source>
        <dbReference type="ARBA" id="ARBA00004613"/>
    </source>
</evidence>
<dbReference type="AlphaFoldDB" id="C4GH09"/>
<dbReference type="InterPro" id="IPR050557">
    <property type="entry name" value="RTX_toxin/Mannuronan_C5-epim"/>
</dbReference>
<dbReference type="Pfam" id="PF06594">
    <property type="entry name" value="HCBP_related"/>
    <property type="match status" value="1"/>
</dbReference>
<feature type="domain" description="Haemolysin-type calcium binding-related" evidence="4">
    <location>
        <begin position="467"/>
        <end position="493"/>
    </location>
</feature>
<dbReference type="PRINTS" id="PR00313">
    <property type="entry name" value="CABNDNGRPT"/>
</dbReference>
<proteinExistence type="predicted"/>
<comment type="subcellular location">
    <subcellularLocation>
        <location evidence="1">Secreted</location>
    </subcellularLocation>
</comment>
<protein>
    <submittedName>
        <fullName evidence="5">Type I secretion target GGXGXDXXX repeat (2 copies)</fullName>
    </submittedName>
</protein>
<evidence type="ECO:0000259" key="4">
    <source>
        <dbReference type="Pfam" id="PF06594"/>
    </source>
</evidence>
<dbReference type="Pfam" id="PF00353">
    <property type="entry name" value="HemolysinCabind"/>
    <property type="match status" value="2"/>
</dbReference>
<dbReference type="PANTHER" id="PTHR38340:SF1">
    <property type="entry name" value="S-LAYER PROTEIN"/>
    <property type="match status" value="1"/>
</dbReference>
<dbReference type="STRING" id="629741.GCWU000324_01428"/>
<gene>
    <name evidence="5" type="ORF">GCWU000324_01428</name>
</gene>
<name>C4GH09_9NEIS</name>
<dbReference type="HOGENOM" id="CLU_001954_0_0_4"/>
<dbReference type="InterPro" id="IPR001343">
    <property type="entry name" value="Hemolysn_Ca-bd"/>
</dbReference>
<dbReference type="SUPFAM" id="SSF51120">
    <property type="entry name" value="beta-Roll"/>
    <property type="match status" value="1"/>
</dbReference>
<dbReference type="InterPro" id="IPR018511">
    <property type="entry name" value="Hemolysin-typ_Ca-bd_CS"/>
</dbReference>
<dbReference type="InterPro" id="IPR010566">
    <property type="entry name" value="Haemolys_ca-bd"/>
</dbReference>
<dbReference type="PROSITE" id="PS00330">
    <property type="entry name" value="HEMOLYSIN_CALCIUM"/>
    <property type="match status" value="1"/>
</dbReference>
<sequence length="545" mass="59391">MAALADFDSNGDHVIDALDSIFSQLQVWQDFNQNGLSEENELFTMQALGIQSLNLDHVAESKDLGNGNRLTHIGSYTKTDGTTGEMGDAVFAANNLYSRHTETVELTAEQMVAPNLQGIGRLHDLREAAALYSELANALKAYAAADTKQAQLALLADLIAKWSGTDPQKTDIANFNLSSELEITSGEGIALTPSQIAALKNGLVLDSETAAEFQAARHKTAILDAFTGEHSETLYFGTQAQARQIIDTINQTYATLSQNIYRGLLFQTRLQPYLNEIGFKLENNEFKLDFSGVQAAFKRVHAENPEKAFVDLNEFLAYGSEGVKQWTESSVLWAEFYDVAANENHIDNLLTAVGETTLKDLGWKLGTAADDSLNGDSNNNILMGLSGNHKLYGNNGSDTLIGGAGNDYLEGGNQGDTYIFAKGHGQDTVYDYSYEADENDTVRFTDVASTEVKFRKNGSNLTVYGYNSDDSVTIKDFFSSSYARIEHFEFQDGILSNPDFARFSQMANNLGQAMSVFGVQAVSSENSNAPADLSTKPILTLSPLS</sequence>
<dbReference type="Proteomes" id="UP000003009">
    <property type="component" value="Unassembled WGS sequence"/>
</dbReference>
<dbReference type="Gene3D" id="2.150.10.10">
    <property type="entry name" value="Serralysin-like metalloprotease, C-terminal"/>
    <property type="match status" value="1"/>
</dbReference>
<dbReference type="PANTHER" id="PTHR38340">
    <property type="entry name" value="S-LAYER PROTEIN"/>
    <property type="match status" value="1"/>
</dbReference>
<keyword evidence="3" id="KW-0106">Calcium</keyword>
<comment type="caution">
    <text evidence="5">The sequence shown here is derived from an EMBL/GenBank/DDBJ whole genome shotgun (WGS) entry which is preliminary data.</text>
</comment>
<dbReference type="GO" id="GO:0005509">
    <property type="term" value="F:calcium ion binding"/>
    <property type="evidence" value="ECO:0007669"/>
    <property type="project" value="InterPro"/>
</dbReference>
<reference evidence="5" key="1">
    <citation type="submission" date="2009-04" db="EMBL/GenBank/DDBJ databases">
        <authorList>
            <person name="Weinstock G."/>
            <person name="Sodergren E."/>
            <person name="Clifton S."/>
            <person name="Fulton L."/>
            <person name="Fulton B."/>
            <person name="Courtney L."/>
            <person name="Fronick C."/>
            <person name="Harrison M."/>
            <person name="Strong C."/>
            <person name="Farmer C."/>
            <person name="Delahaunty K."/>
            <person name="Markovic C."/>
            <person name="Hall O."/>
            <person name="Minx P."/>
            <person name="Tomlinson C."/>
            <person name="Mitreva M."/>
            <person name="Nelson J."/>
            <person name="Hou S."/>
            <person name="Wollam A."/>
            <person name="Pepin K.H."/>
            <person name="Johnson M."/>
            <person name="Bhonagiri V."/>
            <person name="Nash W.E."/>
            <person name="Warren W."/>
            <person name="Chinwalla A."/>
            <person name="Mardis E.R."/>
            <person name="Wilson R.K."/>
        </authorList>
    </citation>
    <scope>NUCLEOTIDE SEQUENCE [LARGE SCALE GENOMIC DNA]</scope>
    <source>
        <strain evidence="5">ATCC 51147</strain>
    </source>
</reference>
<dbReference type="EMBL" id="ACJW02000002">
    <property type="protein sequence ID" value="EEP69514.1"/>
    <property type="molecule type" value="Genomic_DNA"/>
</dbReference>
<dbReference type="GO" id="GO:0005576">
    <property type="term" value="C:extracellular region"/>
    <property type="evidence" value="ECO:0007669"/>
    <property type="project" value="UniProtKB-SubCell"/>
</dbReference>